<dbReference type="PANTHER" id="PTHR19288:SF46">
    <property type="entry name" value="HALOACID DEHALOGENASE-LIKE HYDROLASE DOMAIN-CONTAINING PROTEIN 2"/>
    <property type="match status" value="1"/>
</dbReference>
<proteinExistence type="inferred from homology"/>
<accession>A0ABR8PL11</accession>
<keyword evidence="4 7" id="KW-0378">Hydrolase</keyword>
<dbReference type="NCBIfam" id="TIGR01460">
    <property type="entry name" value="HAD-SF-IIA"/>
    <property type="match status" value="1"/>
</dbReference>
<dbReference type="NCBIfam" id="TIGR01457">
    <property type="entry name" value="HAD-SF-IIA-hyp2"/>
    <property type="match status" value="1"/>
</dbReference>
<name>A0ABR8PL11_9BACL</name>
<protein>
    <recommendedName>
        <fullName evidence="6">Acid sugar phosphatase</fullName>
        <ecNumber evidence="6">3.1.3.-</ecNumber>
    </recommendedName>
</protein>
<evidence type="ECO:0000256" key="1">
    <source>
        <dbReference type="ARBA" id="ARBA00001946"/>
    </source>
</evidence>
<dbReference type="InterPro" id="IPR023214">
    <property type="entry name" value="HAD_sf"/>
</dbReference>
<comment type="caution">
    <text evidence="7">The sequence shown here is derived from an EMBL/GenBank/DDBJ whole genome shotgun (WGS) entry which is preliminary data.</text>
</comment>
<evidence type="ECO:0000313" key="7">
    <source>
        <dbReference type="EMBL" id="MBD7908856.1"/>
    </source>
</evidence>
<dbReference type="SUPFAM" id="SSF56784">
    <property type="entry name" value="HAD-like"/>
    <property type="match status" value="1"/>
</dbReference>
<keyword evidence="8" id="KW-1185">Reference proteome</keyword>
<evidence type="ECO:0000256" key="4">
    <source>
        <dbReference type="ARBA" id="ARBA00022801"/>
    </source>
</evidence>
<keyword evidence="3 6" id="KW-0479">Metal-binding</keyword>
<dbReference type="EMBL" id="JACSQY010000008">
    <property type="protein sequence ID" value="MBD7908856.1"/>
    <property type="molecule type" value="Genomic_DNA"/>
</dbReference>
<dbReference type="InterPro" id="IPR006354">
    <property type="entry name" value="HAD-SF_hydro_IIA_hyp1"/>
</dbReference>
<evidence type="ECO:0000256" key="3">
    <source>
        <dbReference type="ARBA" id="ARBA00022723"/>
    </source>
</evidence>
<evidence type="ECO:0000256" key="5">
    <source>
        <dbReference type="ARBA" id="ARBA00022842"/>
    </source>
</evidence>
<reference evidence="7 8" key="1">
    <citation type="submission" date="2020-08" db="EMBL/GenBank/DDBJ databases">
        <title>A Genomic Blueprint of the Chicken Gut Microbiome.</title>
        <authorList>
            <person name="Gilroy R."/>
            <person name="Ravi A."/>
            <person name="Getino M."/>
            <person name="Pursley I."/>
            <person name="Horton D.L."/>
            <person name="Alikhan N.-F."/>
            <person name="Baker D."/>
            <person name="Gharbi K."/>
            <person name="Hall N."/>
            <person name="Watson M."/>
            <person name="Adriaenssens E.M."/>
            <person name="Foster-Nyarko E."/>
            <person name="Jarju S."/>
            <person name="Secka A."/>
            <person name="Antonio M."/>
            <person name="Oren A."/>
            <person name="Chaudhuri R."/>
            <person name="La Ragione R.M."/>
            <person name="Hildebrand F."/>
            <person name="Pallen M.J."/>
        </authorList>
    </citation>
    <scope>NUCLEOTIDE SEQUENCE [LARGE SCALE GENOMIC DNA]</scope>
    <source>
        <strain evidence="7 8">Sa3CUA8</strain>
    </source>
</reference>
<evidence type="ECO:0000256" key="6">
    <source>
        <dbReference type="PIRNR" id="PIRNR000915"/>
    </source>
</evidence>
<organism evidence="7 8">
    <name type="scientific">Sporosarcina gallistercoris</name>
    <dbReference type="NCBI Taxonomy" id="2762245"/>
    <lineage>
        <taxon>Bacteria</taxon>
        <taxon>Bacillati</taxon>
        <taxon>Bacillota</taxon>
        <taxon>Bacilli</taxon>
        <taxon>Bacillales</taxon>
        <taxon>Caryophanaceae</taxon>
        <taxon>Sporosarcina</taxon>
    </lineage>
</organism>
<dbReference type="EC" id="3.1.3.-" evidence="6"/>
<comment type="similarity">
    <text evidence="2 6">Belongs to the HAD-like hydrolase superfamily. NagD family.</text>
</comment>
<dbReference type="SFLD" id="SFLDS00003">
    <property type="entry name" value="Haloacid_Dehalogenase"/>
    <property type="match status" value="1"/>
</dbReference>
<dbReference type="Gene3D" id="3.40.50.1000">
    <property type="entry name" value="HAD superfamily/HAD-like"/>
    <property type="match status" value="2"/>
</dbReference>
<sequence>MEHYKTICLDLDGTVYKGEQAIPESVDFIRTLQQSGIEPYFITNNSSRTVLEQQQKLKRLGVETSEHQIMTSAIASARYCAQNYTGMTVQMIGESGLREALLNEGITLVESDGDIVVMGIDHEITYEKLASACLSIRKGACFLATNGDLSLPNEIGLVPGNGAFIELVKASTGVAPTILGKPQSYMLEFVQQQTGAHKEEMLMIGDNYDTDILSGIRYGIDTIHLQCGVTSLEEVLGKLEAPTYMFKTLAEWNTTKGLV</sequence>
<dbReference type="PANTHER" id="PTHR19288">
    <property type="entry name" value="4-NITROPHENYLPHOSPHATASE-RELATED"/>
    <property type="match status" value="1"/>
</dbReference>
<gene>
    <name evidence="7" type="ORF">H9659_10985</name>
</gene>
<dbReference type="Pfam" id="PF13242">
    <property type="entry name" value="Hydrolase_like"/>
    <property type="match status" value="1"/>
</dbReference>
<comment type="function">
    <text evidence="6">Catalyzes the dephosphorylation of 2-6 carbon acid sugars in vitro.</text>
</comment>
<comment type="cofactor">
    <cofactor evidence="1 6">
        <name>Mg(2+)</name>
        <dbReference type="ChEBI" id="CHEBI:18420"/>
    </cofactor>
</comment>
<dbReference type="PIRSF" id="PIRSF000915">
    <property type="entry name" value="PGP-type_phosphatase"/>
    <property type="match status" value="1"/>
</dbReference>
<dbReference type="GO" id="GO:0016787">
    <property type="term" value="F:hydrolase activity"/>
    <property type="evidence" value="ECO:0007669"/>
    <property type="project" value="UniProtKB-KW"/>
</dbReference>
<dbReference type="RefSeq" id="WP_191690424.1">
    <property type="nucleotide sequence ID" value="NZ_JACSQY010000008.1"/>
</dbReference>
<dbReference type="InterPro" id="IPR036412">
    <property type="entry name" value="HAD-like_sf"/>
</dbReference>
<keyword evidence="5 6" id="KW-0460">Magnesium</keyword>
<dbReference type="SFLD" id="SFLDG01129">
    <property type="entry name" value="C1.5:_HAD__Beta-PGM__Phosphata"/>
    <property type="match status" value="1"/>
</dbReference>
<dbReference type="InterPro" id="IPR006357">
    <property type="entry name" value="HAD-SF_hydro_IIA"/>
</dbReference>
<evidence type="ECO:0000313" key="8">
    <source>
        <dbReference type="Proteomes" id="UP000659496"/>
    </source>
</evidence>
<dbReference type="Proteomes" id="UP000659496">
    <property type="component" value="Unassembled WGS sequence"/>
</dbReference>
<dbReference type="Pfam" id="PF13344">
    <property type="entry name" value="Hydrolase_6"/>
    <property type="match status" value="1"/>
</dbReference>
<evidence type="ECO:0000256" key="2">
    <source>
        <dbReference type="ARBA" id="ARBA00006696"/>
    </source>
</evidence>